<protein>
    <recommendedName>
        <fullName evidence="3">DUF1993 domain-containing protein</fullName>
    </recommendedName>
</protein>
<dbReference type="Pfam" id="PF09351">
    <property type="entry name" value="DUF1993"/>
    <property type="match status" value="1"/>
</dbReference>
<dbReference type="eggNOG" id="ENOG502SPA9">
    <property type="taxonomic scope" value="Eukaryota"/>
</dbReference>
<reference evidence="1 2" key="1">
    <citation type="journal article" date="2013" name="PLoS ONE">
        <title>Genomic and secretomic analyses reveal unique features of the lignocellulolytic enzyme system of Penicillium decumbens.</title>
        <authorList>
            <person name="Liu G."/>
            <person name="Zhang L."/>
            <person name="Wei X."/>
            <person name="Zou G."/>
            <person name="Qin Y."/>
            <person name="Ma L."/>
            <person name="Li J."/>
            <person name="Zheng H."/>
            <person name="Wang S."/>
            <person name="Wang C."/>
            <person name="Xun L."/>
            <person name="Zhao G.-P."/>
            <person name="Zhou Z."/>
            <person name="Qu Y."/>
        </authorList>
    </citation>
    <scope>NUCLEOTIDE SEQUENCE [LARGE SCALE GENOMIC DNA]</scope>
    <source>
        <strain evidence="2">114-2 / CGMCC 5302</strain>
    </source>
</reference>
<dbReference type="EMBL" id="KB644411">
    <property type="protein sequence ID" value="EPS28877.1"/>
    <property type="molecule type" value="Genomic_DNA"/>
</dbReference>
<proteinExistence type="predicted"/>
<dbReference type="PhylomeDB" id="S8B349"/>
<evidence type="ECO:0000313" key="2">
    <source>
        <dbReference type="Proteomes" id="UP000019376"/>
    </source>
</evidence>
<keyword evidence="2" id="KW-1185">Reference proteome</keyword>
<organism evidence="1 2">
    <name type="scientific">Penicillium oxalicum (strain 114-2 / CGMCC 5302)</name>
    <name type="common">Penicillium decumbens</name>
    <dbReference type="NCBI Taxonomy" id="933388"/>
    <lineage>
        <taxon>Eukaryota</taxon>
        <taxon>Fungi</taxon>
        <taxon>Dikarya</taxon>
        <taxon>Ascomycota</taxon>
        <taxon>Pezizomycotina</taxon>
        <taxon>Eurotiomycetes</taxon>
        <taxon>Eurotiomycetidae</taxon>
        <taxon>Eurotiales</taxon>
        <taxon>Aspergillaceae</taxon>
        <taxon>Penicillium</taxon>
    </lineage>
</organism>
<dbReference type="Proteomes" id="UP000019376">
    <property type="component" value="Unassembled WGS sequence"/>
</dbReference>
<gene>
    <name evidence="1" type="ORF">PDE_03823</name>
</gene>
<evidence type="ECO:0000313" key="1">
    <source>
        <dbReference type="EMBL" id="EPS28877.1"/>
    </source>
</evidence>
<dbReference type="PANTHER" id="PTHR36922:SF1">
    <property type="entry name" value="DUF1993 DOMAIN-CONTAINING PROTEIN"/>
    <property type="match status" value="1"/>
</dbReference>
<dbReference type="OrthoDB" id="3724345at2759"/>
<sequence length="174" mass="19533">MAPPYTFHVGSVKVAHNLLQTLANILHKAEEHPNAASFLDARLIEDMYTLCDQIRLSVQYLEHIVARVTNREPITYEKPTSFAQSYEFINQVVTAAAQADPEAVNQQADVVKSSFLGKMEADMSTADYVHMALLPNVYFHVTTAYGILRKEGVKLEKWDFYSGFAADLKPVPRA</sequence>
<accession>S8B349</accession>
<dbReference type="InterPro" id="IPR018531">
    <property type="entry name" value="DUF1993"/>
</dbReference>
<dbReference type="STRING" id="933388.S8B349"/>
<evidence type="ECO:0008006" key="3">
    <source>
        <dbReference type="Google" id="ProtNLM"/>
    </source>
</evidence>
<dbReference type="SUPFAM" id="SSF109854">
    <property type="entry name" value="DinB/YfiT-like putative metalloenzymes"/>
    <property type="match status" value="1"/>
</dbReference>
<dbReference type="Gene3D" id="1.20.120.450">
    <property type="entry name" value="dinb family like domain"/>
    <property type="match status" value="1"/>
</dbReference>
<name>S8B349_PENO1</name>
<dbReference type="HOGENOM" id="CLU_090929_1_0_1"/>
<dbReference type="InterPro" id="IPR034660">
    <property type="entry name" value="DinB/YfiT-like"/>
</dbReference>
<dbReference type="AlphaFoldDB" id="S8B349"/>
<dbReference type="PANTHER" id="PTHR36922">
    <property type="entry name" value="BLL2446 PROTEIN"/>
    <property type="match status" value="1"/>
</dbReference>